<dbReference type="Proteomes" id="UP000000304">
    <property type="component" value="Chromosome 3L"/>
</dbReference>
<gene>
    <name evidence="1" type="primary">Dsim\GD14534</name>
    <name evidence="1" type="ORF">Dsim_GD14534</name>
</gene>
<evidence type="ECO:0000313" key="1">
    <source>
        <dbReference type="EMBL" id="EDX10529.1"/>
    </source>
</evidence>
<name>B4QKL8_DROSI</name>
<sequence>MAAAGGGGYTLWVVGANPNIAGRKSASAILNRVINQEQQATKHKLRDVQI</sequence>
<evidence type="ECO:0000313" key="2">
    <source>
        <dbReference type="Proteomes" id="UP000000304"/>
    </source>
</evidence>
<reference evidence="1 2" key="1">
    <citation type="journal article" date="2007" name="Nature">
        <title>Evolution of genes and genomes on the Drosophila phylogeny.</title>
        <authorList>
            <consortium name="Drosophila 12 Genomes Consortium"/>
            <person name="Clark A.G."/>
            <person name="Eisen M.B."/>
            <person name="Smith D.R."/>
            <person name="Bergman C.M."/>
            <person name="Oliver B."/>
            <person name="Markow T.A."/>
            <person name="Kaufman T.C."/>
            <person name="Kellis M."/>
            <person name="Gelbart W."/>
            <person name="Iyer V.N."/>
            <person name="Pollard D.A."/>
            <person name="Sackton T.B."/>
            <person name="Larracuente A.M."/>
            <person name="Singh N.D."/>
            <person name="Abad J.P."/>
            <person name="Abt D.N."/>
            <person name="Adryan B."/>
            <person name="Aguade M."/>
            <person name="Akashi H."/>
            <person name="Anderson W.W."/>
            <person name="Aquadro C.F."/>
            <person name="Ardell D.H."/>
            <person name="Arguello R."/>
            <person name="Artieri C.G."/>
            <person name="Barbash D.A."/>
            <person name="Barker D."/>
            <person name="Barsanti P."/>
            <person name="Batterham P."/>
            <person name="Batzoglou S."/>
            <person name="Begun D."/>
            <person name="Bhutkar A."/>
            <person name="Blanco E."/>
            <person name="Bosak S.A."/>
            <person name="Bradley R.K."/>
            <person name="Brand A.D."/>
            <person name="Brent M.R."/>
            <person name="Brooks A.N."/>
            <person name="Brown R.H."/>
            <person name="Butlin R.K."/>
            <person name="Caggese C."/>
            <person name="Calvi B.R."/>
            <person name="Bernardo de Carvalho A."/>
            <person name="Caspi A."/>
            <person name="Castrezana S."/>
            <person name="Celniker S.E."/>
            <person name="Chang J.L."/>
            <person name="Chapple C."/>
            <person name="Chatterji S."/>
            <person name="Chinwalla A."/>
            <person name="Civetta A."/>
            <person name="Clifton S.W."/>
            <person name="Comeron J.M."/>
            <person name="Costello J.C."/>
            <person name="Coyne J.A."/>
            <person name="Daub J."/>
            <person name="David R.G."/>
            <person name="Delcher A.L."/>
            <person name="Delehaunty K."/>
            <person name="Do C.B."/>
            <person name="Ebling H."/>
            <person name="Edwards K."/>
            <person name="Eickbush T."/>
            <person name="Evans J.D."/>
            <person name="Filipski A."/>
            <person name="Findeiss S."/>
            <person name="Freyhult E."/>
            <person name="Fulton L."/>
            <person name="Fulton R."/>
            <person name="Garcia A.C."/>
            <person name="Gardiner A."/>
            <person name="Garfield D.A."/>
            <person name="Garvin B.E."/>
            <person name="Gibson G."/>
            <person name="Gilbert D."/>
            <person name="Gnerre S."/>
            <person name="Godfrey J."/>
            <person name="Good R."/>
            <person name="Gotea V."/>
            <person name="Gravely B."/>
            <person name="Greenberg A.J."/>
            <person name="Griffiths-Jones S."/>
            <person name="Gross S."/>
            <person name="Guigo R."/>
            <person name="Gustafson E.A."/>
            <person name="Haerty W."/>
            <person name="Hahn M.W."/>
            <person name="Halligan D.L."/>
            <person name="Halpern A.L."/>
            <person name="Halter G.M."/>
            <person name="Han M.V."/>
            <person name="Heger A."/>
            <person name="Hillier L."/>
            <person name="Hinrichs A.S."/>
            <person name="Holmes I."/>
            <person name="Hoskins R.A."/>
            <person name="Hubisz M.J."/>
            <person name="Hultmark D."/>
            <person name="Huntley M.A."/>
            <person name="Jaffe D.B."/>
            <person name="Jagadeeshan S."/>
            <person name="Jeck W.R."/>
            <person name="Johnson J."/>
            <person name="Jones C.D."/>
            <person name="Jordan W.C."/>
            <person name="Karpen G.H."/>
            <person name="Kataoka E."/>
            <person name="Keightley P.D."/>
            <person name="Kheradpour P."/>
            <person name="Kirkness E.F."/>
            <person name="Koerich L.B."/>
            <person name="Kristiansen K."/>
            <person name="Kudrna D."/>
            <person name="Kulathinal R.J."/>
            <person name="Kumar S."/>
            <person name="Kwok R."/>
            <person name="Lander E."/>
            <person name="Langley C.H."/>
            <person name="Lapoint R."/>
            <person name="Lazzaro B.P."/>
            <person name="Lee S.J."/>
            <person name="Levesque L."/>
            <person name="Li R."/>
            <person name="Lin C.F."/>
            <person name="Lin M.F."/>
            <person name="Lindblad-Toh K."/>
            <person name="Llopart A."/>
            <person name="Long M."/>
            <person name="Low L."/>
            <person name="Lozovsky E."/>
            <person name="Lu J."/>
            <person name="Luo M."/>
            <person name="Machado C.A."/>
            <person name="Makalowski W."/>
            <person name="Marzo M."/>
            <person name="Matsuda M."/>
            <person name="Matzkin L."/>
            <person name="McAllister B."/>
            <person name="McBride C.S."/>
            <person name="McKernan B."/>
            <person name="McKernan K."/>
            <person name="Mendez-Lago M."/>
            <person name="Minx P."/>
            <person name="Mollenhauer M.U."/>
            <person name="Montooth K."/>
            <person name="Mount S.M."/>
            <person name="Mu X."/>
            <person name="Myers E."/>
            <person name="Negre B."/>
            <person name="Newfeld S."/>
            <person name="Nielsen R."/>
            <person name="Noor M.A."/>
            <person name="O'Grady P."/>
            <person name="Pachter L."/>
            <person name="Papaceit M."/>
            <person name="Parisi M.J."/>
            <person name="Parisi M."/>
            <person name="Parts L."/>
            <person name="Pedersen J.S."/>
            <person name="Pesole G."/>
            <person name="Phillippy A.M."/>
            <person name="Ponting C.P."/>
            <person name="Pop M."/>
            <person name="Porcelli D."/>
            <person name="Powell J.R."/>
            <person name="Prohaska S."/>
            <person name="Pruitt K."/>
            <person name="Puig M."/>
            <person name="Quesneville H."/>
            <person name="Ram K.R."/>
            <person name="Rand D."/>
            <person name="Rasmussen M.D."/>
            <person name="Reed L.K."/>
            <person name="Reenan R."/>
            <person name="Reily A."/>
            <person name="Remington K.A."/>
            <person name="Rieger T.T."/>
            <person name="Ritchie M.G."/>
            <person name="Robin C."/>
            <person name="Rogers Y.H."/>
            <person name="Rohde C."/>
            <person name="Rozas J."/>
            <person name="Rubenfield M.J."/>
            <person name="Ruiz A."/>
            <person name="Russo S."/>
            <person name="Salzberg S.L."/>
            <person name="Sanchez-Gracia A."/>
            <person name="Saranga D.J."/>
            <person name="Sato H."/>
            <person name="Schaeffer S.W."/>
            <person name="Schatz M.C."/>
            <person name="Schlenke T."/>
            <person name="Schwartz R."/>
            <person name="Segarra C."/>
            <person name="Singh R.S."/>
            <person name="Sirot L."/>
            <person name="Sirota M."/>
            <person name="Sisneros N.B."/>
            <person name="Smith C.D."/>
            <person name="Smith T.F."/>
            <person name="Spieth J."/>
            <person name="Stage D.E."/>
            <person name="Stark A."/>
            <person name="Stephan W."/>
            <person name="Strausberg R.L."/>
            <person name="Strempel S."/>
            <person name="Sturgill D."/>
            <person name="Sutton G."/>
            <person name="Sutton G.G."/>
            <person name="Tao W."/>
            <person name="Teichmann S."/>
            <person name="Tobari Y.N."/>
            <person name="Tomimura Y."/>
            <person name="Tsolas J.M."/>
            <person name="Valente V.L."/>
            <person name="Venter E."/>
            <person name="Venter J.C."/>
            <person name="Vicario S."/>
            <person name="Vieira F.G."/>
            <person name="Vilella A.J."/>
            <person name="Villasante A."/>
            <person name="Walenz B."/>
            <person name="Wang J."/>
            <person name="Wasserman M."/>
            <person name="Watts T."/>
            <person name="Wilson D."/>
            <person name="Wilson R.K."/>
            <person name="Wing R.A."/>
            <person name="Wolfner M.F."/>
            <person name="Wong A."/>
            <person name="Wong G.K."/>
            <person name="Wu C.I."/>
            <person name="Wu G."/>
            <person name="Yamamoto D."/>
            <person name="Yang H.P."/>
            <person name="Yang S.P."/>
            <person name="Yorke J.A."/>
            <person name="Yoshida K."/>
            <person name="Zdobnov E."/>
            <person name="Zhang P."/>
            <person name="Zhang Y."/>
            <person name="Zimin A.V."/>
            <person name="Baldwin J."/>
            <person name="Abdouelleil A."/>
            <person name="Abdulkadir J."/>
            <person name="Abebe A."/>
            <person name="Abera B."/>
            <person name="Abreu J."/>
            <person name="Acer S.C."/>
            <person name="Aftuck L."/>
            <person name="Alexander A."/>
            <person name="An P."/>
            <person name="Anderson E."/>
            <person name="Anderson S."/>
            <person name="Arachi H."/>
            <person name="Azer M."/>
            <person name="Bachantsang P."/>
            <person name="Barry A."/>
            <person name="Bayul T."/>
            <person name="Berlin A."/>
            <person name="Bessette D."/>
            <person name="Bloom T."/>
            <person name="Blye J."/>
            <person name="Boguslavskiy L."/>
            <person name="Bonnet C."/>
            <person name="Boukhgalter B."/>
            <person name="Bourzgui I."/>
            <person name="Brown A."/>
            <person name="Cahill P."/>
            <person name="Channer S."/>
            <person name="Cheshatsang Y."/>
            <person name="Chuda L."/>
            <person name="Citroen M."/>
            <person name="Collymore A."/>
            <person name="Cooke P."/>
            <person name="Costello M."/>
            <person name="D'Aco K."/>
            <person name="Daza R."/>
            <person name="De Haan G."/>
            <person name="DeGray S."/>
            <person name="DeMaso C."/>
            <person name="Dhargay N."/>
            <person name="Dooley K."/>
            <person name="Dooley E."/>
            <person name="Doricent M."/>
            <person name="Dorje P."/>
            <person name="Dorjee K."/>
            <person name="Dupes A."/>
            <person name="Elong R."/>
            <person name="Falk J."/>
            <person name="Farina A."/>
            <person name="Faro S."/>
            <person name="Ferguson D."/>
            <person name="Fisher S."/>
            <person name="Foley C.D."/>
            <person name="Franke A."/>
            <person name="Friedrich D."/>
            <person name="Gadbois L."/>
            <person name="Gearin G."/>
            <person name="Gearin C.R."/>
            <person name="Giannoukos G."/>
            <person name="Goode T."/>
            <person name="Graham J."/>
            <person name="Grandbois E."/>
            <person name="Grewal S."/>
            <person name="Gyaltsen K."/>
            <person name="Hafez N."/>
            <person name="Hagos B."/>
            <person name="Hall J."/>
            <person name="Henson C."/>
            <person name="Hollinger A."/>
            <person name="Honan T."/>
            <person name="Huard M.D."/>
            <person name="Hughes L."/>
            <person name="Hurhula B."/>
            <person name="Husby M.E."/>
            <person name="Kamat A."/>
            <person name="Kanga B."/>
            <person name="Kashin S."/>
            <person name="Khazanovich D."/>
            <person name="Kisner P."/>
            <person name="Lance K."/>
            <person name="Lara M."/>
            <person name="Lee W."/>
            <person name="Lennon N."/>
            <person name="Letendre F."/>
            <person name="LeVine R."/>
            <person name="Lipovsky A."/>
            <person name="Liu X."/>
            <person name="Liu J."/>
            <person name="Liu S."/>
            <person name="Lokyitsang T."/>
            <person name="Lokyitsang Y."/>
            <person name="Lubonja R."/>
            <person name="Lui A."/>
            <person name="MacDonald P."/>
            <person name="Magnisalis V."/>
            <person name="Maru K."/>
            <person name="Matthews C."/>
            <person name="McCusker W."/>
            <person name="McDonough S."/>
            <person name="Mehta T."/>
            <person name="Meldrim J."/>
            <person name="Meneus L."/>
            <person name="Mihai O."/>
            <person name="Mihalev A."/>
            <person name="Mihova T."/>
            <person name="Mittelman R."/>
            <person name="Mlenga V."/>
            <person name="Montmayeur A."/>
            <person name="Mulrain L."/>
            <person name="Navidi A."/>
            <person name="Naylor J."/>
            <person name="Negash T."/>
            <person name="Nguyen T."/>
            <person name="Nguyen N."/>
            <person name="Nicol R."/>
            <person name="Norbu C."/>
            <person name="Norbu N."/>
            <person name="Novod N."/>
            <person name="O'Neill B."/>
            <person name="Osman S."/>
            <person name="Markiewicz E."/>
            <person name="Oyono O.L."/>
            <person name="Patti C."/>
            <person name="Phunkhang P."/>
            <person name="Pierre F."/>
            <person name="Priest M."/>
            <person name="Raghuraman S."/>
            <person name="Rege F."/>
            <person name="Reyes R."/>
            <person name="Rise C."/>
            <person name="Rogov P."/>
            <person name="Ross K."/>
            <person name="Ryan E."/>
            <person name="Settipalli S."/>
            <person name="Shea T."/>
            <person name="Sherpa N."/>
            <person name="Shi L."/>
            <person name="Shih D."/>
            <person name="Sparrow T."/>
            <person name="Spaulding J."/>
            <person name="Stalker J."/>
            <person name="Stange-Thomann N."/>
            <person name="Stavropoulos S."/>
            <person name="Stone C."/>
            <person name="Strader C."/>
            <person name="Tesfaye S."/>
            <person name="Thomson T."/>
            <person name="Thoulutsang Y."/>
            <person name="Thoulutsang D."/>
            <person name="Topham K."/>
            <person name="Topping I."/>
            <person name="Tsamla T."/>
            <person name="Vassiliev H."/>
            <person name="Vo A."/>
            <person name="Wangchuk T."/>
            <person name="Wangdi T."/>
            <person name="Weiand M."/>
            <person name="Wilkinson J."/>
            <person name="Wilson A."/>
            <person name="Yadav S."/>
            <person name="Young G."/>
            <person name="Yu Q."/>
            <person name="Zembek L."/>
            <person name="Zhong D."/>
            <person name="Zimmer A."/>
            <person name="Zwirko Z."/>
            <person name="Jaffe D.B."/>
            <person name="Alvarez P."/>
            <person name="Brockman W."/>
            <person name="Butler J."/>
            <person name="Chin C."/>
            <person name="Gnerre S."/>
            <person name="Grabherr M."/>
            <person name="Kleber M."/>
            <person name="Mauceli E."/>
            <person name="MacCallum I."/>
        </authorList>
    </citation>
    <scope>NUCLEOTIDE SEQUENCE [LARGE SCALE GENOMIC DNA]</scope>
    <source>
        <strain evidence="2">white501</strain>
    </source>
</reference>
<protein>
    <submittedName>
        <fullName evidence="1">GD14534</fullName>
    </submittedName>
</protein>
<dbReference type="AlphaFoldDB" id="B4QKL8"/>
<dbReference type="EMBL" id="CM000363">
    <property type="protein sequence ID" value="EDX10529.1"/>
    <property type="molecule type" value="Genomic_DNA"/>
</dbReference>
<proteinExistence type="predicted"/>
<accession>B4QKL8</accession>
<keyword evidence="2" id="KW-1185">Reference proteome</keyword>
<organism evidence="1 2">
    <name type="scientific">Drosophila simulans</name>
    <name type="common">Fruit fly</name>
    <dbReference type="NCBI Taxonomy" id="7240"/>
    <lineage>
        <taxon>Eukaryota</taxon>
        <taxon>Metazoa</taxon>
        <taxon>Ecdysozoa</taxon>
        <taxon>Arthropoda</taxon>
        <taxon>Hexapoda</taxon>
        <taxon>Insecta</taxon>
        <taxon>Pterygota</taxon>
        <taxon>Neoptera</taxon>
        <taxon>Endopterygota</taxon>
        <taxon>Diptera</taxon>
        <taxon>Brachycera</taxon>
        <taxon>Muscomorpha</taxon>
        <taxon>Ephydroidea</taxon>
        <taxon>Drosophilidae</taxon>
        <taxon>Drosophila</taxon>
        <taxon>Sophophora</taxon>
    </lineage>
</organism>
<dbReference type="HOGENOM" id="CLU_3126610_0_0_1"/>